<protein>
    <submittedName>
        <fullName evidence="1">Uncharacterized protein</fullName>
    </submittedName>
</protein>
<proteinExistence type="predicted"/>
<reference evidence="1" key="1">
    <citation type="submission" date="2021-02" db="EMBL/GenBank/DDBJ databases">
        <authorList>
            <person name="Nowell W R."/>
        </authorList>
    </citation>
    <scope>NUCLEOTIDE SEQUENCE</scope>
</reference>
<organism evidence="1 2">
    <name type="scientific">Rotaria magnacalcarata</name>
    <dbReference type="NCBI Taxonomy" id="392030"/>
    <lineage>
        <taxon>Eukaryota</taxon>
        <taxon>Metazoa</taxon>
        <taxon>Spiralia</taxon>
        <taxon>Gnathifera</taxon>
        <taxon>Rotifera</taxon>
        <taxon>Eurotatoria</taxon>
        <taxon>Bdelloidea</taxon>
        <taxon>Philodinida</taxon>
        <taxon>Philodinidae</taxon>
        <taxon>Rotaria</taxon>
    </lineage>
</organism>
<feature type="non-terminal residue" evidence="1">
    <location>
        <position position="1"/>
    </location>
</feature>
<sequence length="59" mass="7169">NINMNTNKYLLFQRVNDLHIQMNDTVMRVNSIFERLKYYDLPLYDKLQNLNIEPTVYGM</sequence>
<name>A0A8S3FYX9_9BILA</name>
<evidence type="ECO:0000313" key="1">
    <source>
        <dbReference type="EMBL" id="CAF5146063.1"/>
    </source>
</evidence>
<evidence type="ECO:0000313" key="2">
    <source>
        <dbReference type="Proteomes" id="UP000681967"/>
    </source>
</evidence>
<dbReference type="EMBL" id="CAJOBH010254773">
    <property type="protein sequence ID" value="CAF5146063.1"/>
    <property type="molecule type" value="Genomic_DNA"/>
</dbReference>
<dbReference type="Proteomes" id="UP000681967">
    <property type="component" value="Unassembled WGS sequence"/>
</dbReference>
<comment type="caution">
    <text evidence="1">The sequence shown here is derived from an EMBL/GenBank/DDBJ whole genome shotgun (WGS) entry which is preliminary data.</text>
</comment>
<accession>A0A8S3FYX9</accession>
<dbReference type="AlphaFoldDB" id="A0A8S3FYX9"/>
<gene>
    <name evidence="1" type="ORF">BYL167_LOCUS71194</name>
</gene>